<dbReference type="RefSeq" id="WP_089337125.1">
    <property type="nucleotide sequence ID" value="NZ_FZNO01000014.1"/>
</dbReference>
<dbReference type="OrthoDB" id="5187599at2"/>
<dbReference type="Gene3D" id="3.90.80.10">
    <property type="entry name" value="Inorganic pyrophosphatase"/>
    <property type="match status" value="1"/>
</dbReference>
<dbReference type="EMBL" id="FZNO01000014">
    <property type="protein sequence ID" value="SNR59212.1"/>
    <property type="molecule type" value="Genomic_DNA"/>
</dbReference>
<comment type="similarity">
    <text evidence="5">Belongs to the PPase family.</text>
</comment>
<dbReference type="InterPro" id="IPR036649">
    <property type="entry name" value="Pyrophosphatase_sf"/>
</dbReference>
<comment type="subunit">
    <text evidence="5">Homohexamer.</text>
</comment>
<proteinExistence type="inferred from homology"/>
<comment type="catalytic activity">
    <reaction evidence="5">
        <text>diphosphate + H2O = 2 phosphate + H(+)</text>
        <dbReference type="Rhea" id="RHEA:24576"/>
        <dbReference type="ChEBI" id="CHEBI:15377"/>
        <dbReference type="ChEBI" id="CHEBI:15378"/>
        <dbReference type="ChEBI" id="CHEBI:33019"/>
        <dbReference type="ChEBI" id="CHEBI:43474"/>
        <dbReference type="EC" id="3.6.1.1"/>
    </reaction>
</comment>
<reference evidence="6 7" key="1">
    <citation type="submission" date="2017-06" db="EMBL/GenBank/DDBJ databases">
        <authorList>
            <person name="Kim H.J."/>
            <person name="Triplett B.A."/>
        </authorList>
    </citation>
    <scope>NUCLEOTIDE SEQUENCE [LARGE SCALE GENOMIC DNA]</scope>
    <source>
        <strain evidence="6 7">DSM 44272</strain>
    </source>
</reference>
<feature type="binding site" evidence="5">
    <location>
        <position position="20"/>
    </location>
    <ligand>
        <name>substrate</name>
    </ligand>
</feature>
<evidence type="ECO:0000256" key="5">
    <source>
        <dbReference type="HAMAP-Rule" id="MF_00209"/>
    </source>
</evidence>
<keyword evidence="7" id="KW-1185">Reference proteome</keyword>
<name>A0A238XKK6_9ACTN</name>
<dbReference type="GO" id="GO:0004427">
    <property type="term" value="F:inorganic diphosphate phosphatase activity"/>
    <property type="evidence" value="ECO:0007669"/>
    <property type="project" value="UniProtKB-UniRule"/>
</dbReference>
<keyword evidence="5" id="KW-0963">Cytoplasm</keyword>
<evidence type="ECO:0000256" key="2">
    <source>
        <dbReference type="ARBA" id="ARBA00022723"/>
    </source>
</evidence>
<dbReference type="GO" id="GO:0000287">
    <property type="term" value="F:magnesium ion binding"/>
    <property type="evidence" value="ECO:0007669"/>
    <property type="project" value="UniProtKB-UniRule"/>
</dbReference>
<feature type="binding site" evidence="5">
    <location>
        <position position="61"/>
    </location>
    <ligand>
        <name>Mg(2+)</name>
        <dbReference type="ChEBI" id="CHEBI:18420"/>
        <label>1</label>
    </ligand>
</feature>
<organism evidence="6 7">
    <name type="scientific">Blastococcus mobilis</name>
    <dbReference type="NCBI Taxonomy" id="1938746"/>
    <lineage>
        <taxon>Bacteria</taxon>
        <taxon>Bacillati</taxon>
        <taxon>Actinomycetota</taxon>
        <taxon>Actinomycetes</taxon>
        <taxon>Geodermatophilales</taxon>
        <taxon>Geodermatophilaceae</taxon>
        <taxon>Blastococcus</taxon>
    </lineage>
</organism>
<feature type="binding site" evidence="5">
    <location>
        <position position="12"/>
    </location>
    <ligand>
        <name>Mg(2+)</name>
        <dbReference type="ChEBI" id="CHEBI:18420"/>
        <label>2</label>
    </ligand>
</feature>
<comment type="subcellular location">
    <subcellularLocation>
        <location evidence="5">Cytoplasm</location>
    </subcellularLocation>
</comment>
<feature type="binding site" evidence="5">
    <location>
        <position position="46"/>
    </location>
    <ligand>
        <name>substrate</name>
    </ligand>
</feature>
<dbReference type="SUPFAM" id="SSF50324">
    <property type="entry name" value="Inorganic pyrophosphatase"/>
    <property type="match status" value="1"/>
</dbReference>
<evidence type="ECO:0000313" key="6">
    <source>
        <dbReference type="EMBL" id="SNR59212.1"/>
    </source>
</evidence>
<comment type="cofactor">
    <cofactor evidence="1 5">
        <name>Mg(2+)</name>
        <dbReference type="ChEBI" id="CHEBI:18420"/>
    </cofactor>
</comment>
<dbReference type="AlphaFoldDB" id="A0A238XKK6"/>
<accession>A0A238XKK6</accession>
<feature type="binding site" evidence="5">
    <location>
        <position position="61"/>
    </location>
    <ligand>
        <name>Mg(2+)</name>
        <dbReference type="ChEBI" id="CHEBI:18420"/>
        <label>2</label>
    </ligand>
</feature>
<evidence type="ECO:0000256" key="1">
    <source>
        <dbReference type="ARBA" id="ARBA00001946"/>
    </source>
</evidence>
<dbReference type="InterPro" id="IPR008162">
    <property type="entry name" value="Pyrophosphatase"/>
</dbReference>
<evidence type="ECO:0000313" key="7">
    <source>
        <dbReference type="Proteomes" id="UP000198403"/>
    </source>
</evidence>
<dbReference type="EC" id="3.6.1.1" evidence="5"/>
<evidence type="ECO:0000256" key="3">
    <source>
        <dbReference type="ARBA" id="ARBA00022801"/>
    </source>
</evidence>
<evidence type="ECO:0000256" key="4">
    <source>
        <dbReference type="ARBA" id="ARBA00022842"/>
    </source>
</evidence>
<feature type="binding site" evidence="5">
    <location>
        <position position="56"/>
    </location>
    <ligand>
        <name>Mg(2+)</name>
        <dbReference type="ChEBI" id="CHEBI:18420"/>
        <label>1</label>
    </ligand>
</feature>
<gene>
    <name evidence="5" type="primary">ppa</name>
    <name evidence="6" type="ORF">SAMN06272737_11470</name>
</gene>
<dbReference type="GO" id="GO:0005737">
    <property type="term" value="C:cytoplasm"/>
    <property type="evidence" value="ECO:0007669"/>
    <property type="project" value="UniProtKB-SubCell"/>
</dbReference>
<dbReference type="GO" id="GO:0006796">
    <property type="term" value="P:phosphate-containing compound metabolic process"/>
    <property type="evidence" value="ECO:0007669"/>
    <property type="project" value="InterPro"/>
</dbReference>
<keyword evidence="2 5" id="KW-0479">Metal-binding</keyword>
<comment type="function">
    <text evidence="5">Catalyzes the hydrolysis of inorganic pyrophosphate (PPi) forming two phosphate ions.</text>
</comment>
<keyword evidence="3 5" id="KW-0378">Hydrolase</keyword>
<feature type="binding site" evidence="5">
    <location>
        <position position="34"/>
    </location>
    <ligand>
        <name>substrate</name>
    </ligand>
</feature>
<sequence>MIESDQVDVVIESPRGSRNKYEFDEERGVMRLDRRIVGAVTFPADYGFVPGTVGEDGEPLDALVLLDEPTYPGIWVVARVVGVSWIGTRTGREAKLLCVPVGDPAYEDVHDLPDLPRHVVQEIGQFFDVYKQLDDGTTTTDEGQDGRDVAIRVLAEARTRYPGT</sequence>
<dbReference type="PANTHER" id="PTHR10286">
    <property type="entry name" value="INORGANIC PYROPHOSPHATASE"/>
    <property type="match status" value="1"/>
</dbReference>
<dbReference type="HAMAP" id="MF_00209">
    <property type="entry name" value="Inorganic_PPase"/>
    <property type="match status" value="1"/>
</dbReference>
<keyword evidence="4 5" id="KW-0460">Magnesium</keyword>
<dbReference type="Proteomes" id="UP000198403">
    <property type="component" value="Unassembled WGS sequence"/>
</dbReference>
<comment type="caution">
    <text evidence="5">Lacks conserved residue(s) required for the propagation of feature annotation.</text>
</comment>
<protein>
    <recommendedName>
        <fullName evidence="5">Inorganic pyrophosphatase</fullName>
        <ecNumber evidence="5">3.6.1.1</ecNumber>
    </recommendedName>
    <alternativeName>
        <fullName evidence="5">Pyrophosphate phospho-hydrolase</fullName>
        <shortName evidence="5">PPase</shortName>
    </alternativeName>
</protein>
<feature type="binding site" evidence="5">
    <location>
        <position position="130"/>
    </location>
    <ligand>
        <name>substrate</name>
    </ligand>
</feature>
<dbReference type="Pfam" id="PF00719">
    <property type="entry name" value="Pyrophosphatase"/>
    <property type="match status" value="1"/>
</dbReference>